<dbReference type="GO" id="GO:0016020">
    <property type="term" value="C:membrane"/>
    <property type="evidence" value="ECO:0007669"/>
    <property type="project" value="UniProtKB-UniRule"/>
</dbReference>
<dbReference type="CDD" id="cd06530">
    <property type="entry name" value="S26_SPase_I"/>
    <property type="match status" value="1"/>
</dbReference>
<dbReference type="InterPro" id="IPR019533">
    <property type="entry name" value="Peptidase_S26"/>
</dbReference>
<evidence type="ECO:0000256" key="2">
    <source>
        <dbReference type="SAM" id="MobiDB-lite"/>
    </source>
</evidence>
<keyword evidence="5" id="KW-1185">Reference proteome</keyword>
<evidence type="ECO:0000313" key="4">
    <source>
        <dbReference type="EMBL" id="RYV49819.1"/>
    </source>
</evidence>
<dbReference type="EMBL" id="SDWW01000051">
    <property type="protein sequence ID" value="RYV49819.1"/>
    <property type="molecule type" value="Genomic_DNA"/>
</dbReference>
<keyword evidence="3" id="KW-0812">Transmembrane</keyword>
<dbReference type="OrthoDB" id="3178064at2"/>
<keyword evidence="4" id="KW-0378">Hydrolase</keyword>
<feature type="transmembrane region" description="Helical" evidence="3">
    <location>
        <begin position="184"/>
        <end position="203"/>
    </location>
</feature>
<dbReference type="GO" id="GO:0006465">
    <property type="term" value="P:signal peptide processing"/>
    <property type="evidence" value="ECO:0007669"/>
    <property type="project" value="UniProtKB-UniRule"/>
</dbReference>
<dbReference type="InterPro" id="IPR001733">
    <property type="entry name" value="Peptidase_S26B"/>
</dbReference>
<evidence type="ECO:0000256" key="3">
    <source>
        <dbReference type="SAM" id="Phobius"/>
    </source>
</evidence>
<dbReference type="GO" id="GO:0009003">
    <property type="term" value="F:signal peptidase activity"/>
    <property type="evidence" value="ECO:0007669"/>
    <property type="project" value="UniProtKB-EC"/>
</dbReference>
<protein>
    <recommendedName>
        <fullName evidence="1">Signal peptidase I</fullName>
        <ecNumber evidence="1">3.4.21.89</ecNumber>
    </recommendedName>
</protein>
<proteinExistence type="predicted"/>
<dbReference type="NCBIfam" id="TIGR02228">
    <property type="entry name" value="sigpep_I_arch"/>
    <property type="match status" value="1"/>
</dbReference>
<dbReference type="Proteomes" id="UP000293764">
    <property type="component" value="Unassembled WGS sequence"/>
</dbReference>
<feature type="compositionally biased region" description="Polar residues" evidence="2">
    <location>
        <begin position="1"/>
        <end position="10"/>
    </location>
</feature>
<dbReference type="AlphaFoldDB" id="A0A4Q5MW94"/>
<keyword evidence="3" id="KW-0472">Membrane</keyword>
<name>A0A4Q5MW94_9MICO</name>
<gene>
    <name evidence="4" type="ORF">EUA98_16795</name>
</gene>
<comment type="caution">
    <text evidence="4">The sequence shown here is derived from an EMBL/GenBank/DDBJ whole genome shotgun (WGS) entry which is preliminary data.</text>
</comment>
<accession>A0A4Q5MW94</accession>
<evidence type="ECO:0000256" key="1">
    <source>
        <dbReference type="NCBIfam" id="TIGR02228"/>
    </source>
</evidence>
<feature type="transmembrane region" description="Helical" evidence="3">
    <location>
        <begin position="61"/>
        <end position="81"/>
    </location>
</feature>
<organism evidence="4 5">
    <name type="scientific">Pengzhenrongella frigida</name>
    <dbReference type="NCBI Taxonomy" id="1259133"/>
    <lineage>
        <taxon>Bacteria</taxon>
        <taxon>Bacillati</taxon>
        <taxon>Actinomycetota</taxon>
        <taxon>Actinomycetes</taxon>
        <taxon>Micrococcales</taxon>
        <taxon>Pengzhenrongella</taxon>
    </lineage>
</organism>
<dbReference type="GO" id="GO:0004252">
    <property type="term" value="F:serine-type endopeptidase activity"/>
    <property type="evidence" value="ECO:0007669"/>
    <property type="project" value="UniProtKB-UniRule"/>
</dbReference>
<keyword evidence="3" id="KW-1133">Transmembrane helix</keyword>
<feature type="region of interest" description="Disordered" evidence="2">
    <location>
        <begin position="1"/>
        <end position="48"/>
    </location>
</feature>
<sequence>MVRTPPGQTCPSRSLPPRPASARTHWTSESTRAAGDCPLPPGRARRSSDEHEEAVRFVKRAGAVLLLAVVLAIAVGGATAWSHGYRPYAVRTGSMSPSYPTGALVVDVPPSPDGGAPGSVITFRTGGGLVTHRIVETSPAGLTTKGDANPAPDAWTIPPENVIGRVIASVPRLGYVLVFFKQPLGVVAVMTGLWALILLWQLFLPEDADAATTPTVLPV</sequence>
<reference evidence="4 5" key="1">
    <citation type="submission" date="2019-01" db="EMBL/GenBank/DDBJ databases">
        <title>Novel species of Cellulomonas.</title>
        <authorList>
            <person name="Liu Q."/>
            <person name="Xin Y.-H."/>
        </authorList>
    </citation>
    <scope>NUCLEOTIDE SEQUENCE [LARGE SCALE GENOMIC DNA]</scope>
    <source>
        <strain evidence="4 5">HLT2-17</strain>
    </source>
</reference>
<dbReference type="EC" id="3.4.21.89" evidence="1"/>
<evidence type="ECO:0000313" key="5">
    <source>
        <dbReference type="Proteomes" id="UP000293764"/>
    </source>
</evidence>